<keyword evidence="1" id="KW-0812">Transmembrane</keyword>
<feature type="transmembrane region" description="Helical" evidence="1">
    <location>
        <begin position="21"/>
        <end position="41"/>
    </location>
</feature>
<keyword evidence="3" id="KW-1185">Reference proteome</keyword>
<proteinExistence type="predicted"/>
<evidence type="ECO:0000313" key="2">
    <source>
        <dbReference type="EMBL" id="MVN23308.1"/>
    </source>
</evidence>
<evidence type="ECO:0000313" key="3">
    <source>
        <dbReference type="Proteomes" id="UP000462014"/>
    </source>
</evidence>
<organism evidence="2 3">
    <name type="scientific">Mucilaginibacter arboris</name>
    <dbReference type="NCBI Taxonomy" id="2682090"/>
    <lineage>
        <taxon>Bacteria</taxon>
        <taxon>Pseudomonadati</taxon>
        <taxon>Bacteroidota</taxon>
        <taxon>Sphingobacteriia</taxon>
        <taxon>Sphingobacteriales</taxon>
        <taxon>Sphingobacteriaceae</taxon>
        <taxon>Mucilaginibacter</taxon>
    </lineage>
</organism>
<reference evidence="2 3" key="1">
    <citation type="submission" date="2019-12" db="EMBL/GenBank/DDBJ databases">
        <title>Mucilaginibacter sp. HMF7410 genome sequencing and assembly.</title>
        <authorList>
            <person name="Kang H."/>
            <person name="Cha I."/>
            <person name="Kim H."/>
            <person name="Joh K."/>
        </authorList>
    </citation>
    <scope>NUCLEOTIDE SEQUENCE [LARGE SCALE GENOMIC DNA]</scope>
    <source>
        <strain evidence="2 3">HMF7410</strain>
    </source>
</reference>
<gene>
    <name evidence="2" type="ORF">GO621_17425</name>
</gene>
<comment type="caution">
    <text evidence="2">The sequence shown here is derived from an EMBL/GenBank/DDBJ whole genome shotgun (WGS) entry which is preliminary data.</text>
</comment>
<dbReference type="EMBL" id="WPIK01000022">
    <property type="protein sequence ID" value="MVN23308.1"/>
    <property type="molecule type" value="Genomic_DNA"/>
</dbReference>
<name>A0A7K1T192_9SPHI</name>
<dbReference type="Proteomes" id="UP000462014">
    <property type="component" value="Unassembled WGS sequence"/>
</dbReference>
<evidence type="ECO:0000256" key="1">
    <source>
        <dbReference type="SAM" id="Phobius"/>
    </source>
</evidence>
<dbReference type="RefSeq" id="WP_157569426.1">
    <property type="nucleotide sequence ID" value="NZ_WPIK01000022.1"/>
</dbReference>
<protein>
    <submittedName>
        <fullName evidence="2">Uncharacterized protein</fullName>
    </submittedName>
</protein>
<dbReference type="AlphaFoldDB" id="A0A7K1T192"/>
<keyword evidence="1" id="KW-1133">Transmembrane helix</keyword>
<accession>A0A7K1T192</accession>
<keyword evidence="1" id="KW-0472">Membrane</keyword>
<sequence length="63" mass="7327">MKDELIDSLNKKIKQNRRSMTVSAFSLIGINILVTILIMHFKHPEVVNMTDATLIKSFFWNFS</sequence>